<protein>
    <submittedName>
        <fullName evidence="2">Uncharacterized protein</fullName>
    </submittedName>
</protein>
<dbReference type="AlphaFoldDB" id="A0A151M2F9"/>
<accession>A0A151M2F9</accession>
<evidence type="ECO:0000313" key="3">
    <source>
        <dbReference type="Proteomes" id="UP000050525"/>
    </source>
</evidence>
<evidence type="ECO:0000313" key="2">
    <source>
        <dbReference type="EMBL" id="KYO18699.1"/>
    </source>
</evidence>
<name>A0A151M2F9_ALLMI</name>
<sequence length="97" mass="10375">MDCPQMPPAVLAAGCIKNTANLEYNKKPTESTKARLQQAKNKLGPTALLNPATSQSSKKYNRYEDTTGSAAVVAAVMSKHQTSCLTNDSQMSGMLLL</sequence>
<dbReference type="Proteomes" id="UP000050525">
    <property type="component" value="Unassembled WGS sequence"/>
</dbReference>
<comment type="caution">
    <text evidence="2">The sequence shown here is derived from an EMBL/GenBank/DDBJ whole genome shotgun (WGS) entry which is preliminary data.</text>
</comment>
<gene>
    <name evidence="2" type="ORF">Y1Q_0009146</name>
</gene>
<keyword evidence="3" id="KW-1185">Reference proteome</keyword>
<reference evidence="2 3" key="1">
    <citation type="journal article" date="2012" name="Genome Biol.">
        <title>Sequencing three crocodilian genomes to illuminate the evolution of archosaurs and amniotes.</title>
        <authorList>
            <person name="St John J.A."/>
            <person name="Braun E.L."/>
            <person name="Isberg S.R."/>
            <person name="Miles L.G."/>
            <person name="Chong A.Y."/>
            <person name="Gongora J."/>
            <person name="Dalzell P."/>
            <person name="Moran C."/>
            <person name="Bed'hom B."/>
            <person name="Abzhanov A."/>
            <person name="Burgess S.C."/>
            <person name="Cooksey A.M."/>
            <person name="Castoe T.A."/>
            <person name="Crawford N.G."/>
            <person name="Densmore L.D."/>
            <person name="Drew J.C."/>
            <person name="Edwards S.V."/>
            <person name="Faircloth B.C."/>
            <person name="Fujita M.K."/>
            <person name="Greenwold M.J."/>
            <person name="Hoffmann F.G."/>
            <person name="Howard J.M."/>
            <person name="Iguchi T."/>
            <person name="Janes D.E."/>
            <person name="Khan S.Y."/>
            <person name="Kohno S."/>
            <person name="de Koning A.J."/>
            <person name="Lance S.L."/>
            <person name="McCarthy F.M."/>
            <person name="McCormack J.E."/>
            <person name="Merchant M.E."/>
            <person name="Peterson D.G."/>
            <person name="Pollock D.D."/>
            <person name="Pourmand N."/>
            <person name="Raney B.J."/>
            <person name="Roessler K.A."/>
            <person name="Sanford J.R."/>
            <person name="Sawyer R.H."/>
            <person name="Schmidt C.J."/>
            <person name="Triplett E.W."/>
            <person name="Tuberville T.D."/>
            <person name="Venegas-Anaya M."/>
            <person name="Howard J.T."/>
            <person name="Jarvis E.D."/>
            <person name="Guillette L.J.Jr."/>
            <person name="Glenn T.C."/>
            <person name="Green R.E."/>
            <person name="Ray D.A."/>
        </authorList>
    </citation>
    <scope>NUCLEOTIDE SEQUENCE [LARGE SCALE GENOMIC DNA]</scope>
    <source>
        <strain evidence="2">KSC_2009_1</strain>
    </source>
</reference>
<evidence type="ECO:0000256" key="1">
    <source>
        <dbReference type="SAM" id="MobiDB-lite"/>
    </source>
</evidence>
<dbReference type="EMBL" id="AKHW03006780">
    <property type="protein sequence ID" value="KYO18699.1"/>
    <property type="molecule type" value="Genomic_DNA"/>
</dbReference>
<proteinExistence type="predicted"/>
<organism evidence="2 3">
    <name type="scientific">Alligator mississippiensis</name>
    <name type="common">American alligator</name>
    <dbReference type="NCBI Taxonomy" id="8496"/>
    <lineage>
        <taxon>Eukaryota</taxon>
        <taxon>Metazoa</taxon>
        <taxon>Chordata</taxon>
        <taxon>Craniata</taxon>
        <taxon>Vertebrata</taxon>
        <taxon>Euteleostomi</taxon>
        <taxon>Archelosauria</taxon>
        <taxon>Archosauria</taxon>
        <taxon>Crocodylia</taxon>
        <taxon>Alligatoridae</taxon>
        <taxon>Alligatorinae</taxon>
        <taxon>Alligator</taxon>
    </lineage>
</organism>
<feature type="region of interest" description="Disordered" evidence="1">
    <location>
        <begin position="40"/>
        <end position="62"/>
    </location>
</feature>